<dbReference type="GO" id="GO:0046872">
    <property type="term" value="F:metal ion binding"/>
    <property type="evidence" value="ECO:0007669"/>
    <property type="project" value="UniProtKB-KW"/>
</dbReference>
<dbReference type="GO" id="GO:0016788">
    <property type="term" value="F:hydrolase activity, acting on ester bonds"/>
    <property type="evidence" value="ECO:0007669"/>
    <property type="project" value="InterPro"/>
</dbReference>
<dbReference type="PANTHER" id="PTHR46124:SF2">
    <property type="entry name" value="D-AMINOACYL-TRNA DEACYLASE"/>
    <property type="match status" value="1"/>
</dbReference>
<protein>
    <submittedName>
        <fullName evidence="2">TatD family hydrolase</fullName>
    </submittedName>
</protein>
<dbReference type="PANTHER" id="PTHR46124">
    <property type="entry name" value="D-AMINOACYL-TRNA DEACYLASE"/>
    <property type="match status" value="1"/>
</dbReference>
<feature type="binding site" evidence="1">
    <location>
        <position position="190"/>
    </location>
    <ligand>
        <name>a divalent metal cation</name>
        <dbReference type="ChEBI" id="CHEBI:60240"/>
        <label>1</label>
    </ligand>
</feature>
<dbReference type="Proteomes" id="UP001207408">
    <property type="component" value="Unassembled WGS sequence"/>
</dbReference>
<dbReference type="Gene3D" id="3.20.20.140">
    <property type="entry name" value="Metal-dependent hydrolases"/>
    <property type="match status" value="1"/>
</dbReference>
<feature type="binding site" evidence="1">
    <location>
        <position position="83"/>
    </location>
    <ligand>
        <name>a divalent metal cation</name>
        <dbReference type="ChEBI" id="CHEBI:60240"/>
        <label>1</label>
    </ligand>
</feature>
<dbReference type="AlphaFoldDB" id="A0AAE3SKF4"/>
<keyword evidence="1" id="KW-0479">Metal-binding</keyword>
<feature type="binding site" evidence="1">
    <location>
        <position position="117"/>
    </location>
    <ligand>
        <name>a divalent metal cation</name>
        <dbReference type="ChEBI" id="CHEBI:60240"/>
        <label>2</label>
    </ligand>
</feature>
<dbReference type="RefSeq" id="WP_301200071.1">
    <property type="nucleotide sequence ID" value="NZ_JAPDPI010000025.1"/>
</dbReference>
<keyword evidence="2" id="KW-0378">Hydrolase</keyword>
<dbReference type="InterPro" id="IPR032466">
    <property type="entry name" value="Metal_Hydrolase"/>
</dbReference>
<keyword evidence="3" id="KW-1185">Reference proteome</keyword>
<feature type="binding site" evidence="1">
    <location>
        <position position="141"/>
    </location>
    <ligand>
        <name>a divalent metal cation</name>
        <dbReference type="ChEBI" id="CHEBI:60240"/>
        <label>2</label>
    </ligand>
</feature>
<organism evidence="2 3">
    <name type="scientific">Plebeiibacterium marinum</name>
    <dbReference type="NCBI Taxonomy" id="2992111"/>
    <lineage>
        <taxon>Bacteria</taxon>
        <taxon>Pseudomonadati</taxon>
        <taxon>Bacteroidota</taxon>
        <taxon>Bacteroidia</taxon>
        <taxon>Marinilabiliales</taxon>
        <taxon>Marinilabiliaceae</taxon>
        <taxon>Plebeiibacterium</taxon>
    </lineage>
</organism>
<evidence type="ECO:0000256" key="1">
    <source>
        <dbReference type="PIRSR" id="PIRSR005902-1"/>
    </source>
</evidence>
<dbReference type="InterPro" id="IPR001130">
    <property type="entry name" value="TatD-like"/>
</dbReference>
<dbReference type="EMBL" id="JAPDPI010000025">
    <property type="protein sequence ID" value="MCW3806542.1"/>
    <property type="molecule type" value="Genomic_DNA"/>
</dbReference>
<comment type="caution">
    <text evidence="2">The sequence shown here is derived from an EMBL/GenBank/DDBJ whole genome shotgun (WGS) entry which is preliminary data.</text>
</comment>
<accession>A0AAE3SKF4</accession>
<proteinExistence type="predicted"/>
<dbReference type="Pfam" id="PF01026">
    <property type="entry name" value="TatD_DNase"/>
    <property type="match status" value="1"/>
</dbReference>
<dbReference type="PIRSF" id="PIRSF005902">
    <property type="entry name" value="DNase_TatD"/>
    <property type="match status" value="1"/>
</dbReference>
<name>A0AAE3SKF4_9BACT</name>
<reference evidence="2" key="1">
    <citation type="submission" date="2022-10" db="EMBL/GenBank/DDBJ databases">
        <authorList>
            <person name="Yu W.X."/>
        </authorList>
    </citation>
    <scope>NUCLEOTIDE SEQUENCE</scope>
    <source>
        <strain evidence="2">D04</strain>
    </source>
</reference>
<evidence type="ECO:0000313" key="3">
    <source>
        <dbReference type="Proteomes" id="UP001207408"/>
    </source>
</evidence>
<evidence type="ECO:0000313" key="2">
    <source>
        <dbReference type="EMBL" id="MCW3806542.1"/>
    </source>
</evidence>
<sequence>MNAIWKLLTFPAMLINAHTHHYTEGHISVLNFYPHQDTPKVNPKQTLLSCGIHPWYLKSLDNNDALARLTELCSQKMIHAIGECGLDKNTDDLSLQKSTFIRQIELSEKYKLPLIVHSVRCHHLVQEIRKQTHSRCPWIFHGFTGSFEMADQLIKQNIFISLGSYLLRQPAKAKLLLNKIDLNYVLFETDDSDIDIEEIYNKASLLTGKAQTELEKITELNFKKIFF</sequence>
<gene>
    <name evidence="2" type="ORF">OM074_12980</name>
</gene>
<dbReference type="SUPFAM" id="SSF51556">
    <property type="entry name" value="Metallo-dependent hydrolases"/>
    <property type="match status" value="1"/>
</dbReference>